<comment type="caution">
    <text evidence="2">The sequence shown here is derived from an EMBL/GenBank/DDBJ whole genome shotgun (WGS) entry which is preliminary data.</text>
</comment>
<sequence length="198" mass="21564">MIRVTWTRACPVIVSPRQCPVPSARRVIIPYPGMTQISLVDSGRLSALLKEALTWNDNISSILVSAQNGSILAYAFRQHTPSVKAMRTRSTTVTTAYAIAGQDTLVFEAQRTGALTVVSAIADQILLSVTGPEPQDVDPYEKTVHEAAQSDIDGAANDDSREQDPEMTGLRVELETVNQELVGTIRDDLAGMKWPEDI</sequence>
<gene>
    <name evidence="2" type="ORF">LTR24_005942</name>
</gene>
<evidence type="ECO:0000256" key="1">
    <source>
        <dbReference type="SAM" id="MobiDB-lite"/>
    </source>
</evidence>
<reference evidence="2 3" key="1">
    <citation type="submission" date="2023-08" db="EMBL/GenBank/DDBJ databases">
        <title>Black Yeasts Isolated from many extreme environments.</title>
        <authorList>
            <person name="Coleine C."/>
            <person name="Stajich J.E."/>
            <person name="Selbmann L."/>
        </authorList>
    </citation>
    <scope>NUCLEOTIDE SEQUENCE [LARGE SCALE GENOMIC DNA]</scope>
    <source>
        <strain evidence="2 3">CCFEE 5885</strain>
    </source>
</reference>
<keyword evidence="3" id="KW-1185">Reference proteome</keyword>
<evidence type="ECO:0000313" key="2">
    <source>
        <dbReference type="EMBL" id="KAK5089673.1"/>
    </source>
</evidence>
<dbReference type="EMBL" id="JAVRRG010000072">
    <property type="protein sequence ID" value="KAK5089673.1"/>
    <property type="molecule type" value="Genomic_DNA"/>
</dbReference>
<proteinExistence type="predicted"/>
<dbReference type="Proteomes" id="UP001345013">
    <property type="component" value="Unassembled WGS sequence"/>
</dbReference>
<feature type="region of interest" description="Disordered" evidence="1">
    <location>
        <begin position="149"/>
        <end position="168"/>
    </location>
</feature>
<accession>A0ABR0K779</accession>
<evidence type="ECO:0000313" key="3">
    <source>
        <dbReference type="Proteomes" id="UP001345013"/>
    </source>
</evidence>
<evidence type="ECO:0008006" key="4">
    <source>
        <dbReference type="Google" id="ProtNLM"/>
    </source>
</evidence>
<protein>
    <recommendedName>
        <fullName evidence="4">Roadblock/LAMTOR2 domain-containing protein</fullName>
    </recommendedName>
</protein>
<name>A0ABR0K779_9EURO</name>
<organism evidence="2 3">
    <name type="scientific">Lithohypha guttulata</name>
    <dbReference type="NCBI Taxonomy" id="1690604"/>
    <lineage>
        <taxon>Eukaryota</taxon>
        <taxon>Fungi</taxon>
        <taxon>Dikarya</taxon>
        <taxon>Ascomycota</taxon>
        <taxon>Pezizomycotina</taxon>
        <taxon>Eurotiomycetes</taxon>
        <taxon>Chaetothyriomycetidae</taxon>
        <taxon>Chaetothyriales</taxon>
        <taxon>Trichomeriaceae</taxon>
        <taxon>Lithohypha</taxon>
    </lineage>
</organism>